<keyword evidence="5 16" id="KW-0808">Transferase</keyword>
<evidence type="ECO:0000256" key="6">
    <source>
        <dbReference type="ARBA" id="ARBA00022692"/>
    </source>
</evidence>
<dbReference type="Proteomes" id="UP000036987">
    <property type="component" value="Unassembled WGS sequence"/>
</dbReference>
<keyword evidence="12" id="KW-0119">Carbohydrate metabolism</keyword>
<evidence type="ECO:0000313" key="17">
    <source>
        <dbReference type="Proteomes" id="UP000036987"/>
    </source>
</evidence>
<dbReference type="GO" id="GO:0005737">
    <property type="term" value="C:cytoplasm"/>
    <property type="evidence" value="ECO:0000318"/>
    <property type="project" value="GO_Central"/>
</dbReference>
<evidence type="ECO:0000256" key="15">
    <source>
        <dbReference type="SAM" id="Phobius"/>
    </source>
</evidence>
<dbReference type="PIRSF" id="PIRSF009360">
    <property type="entry name" value="UCP009360"/>
    <property type="match status" value="1"/>
</dbReference>
<keyword evidence="6 15" id="KW-0812">Transmembrane</keyword>
<name>A0A0K9NHM2_ZOSMR</name>
<dbReference type="GO" id="GO:0016757">
    <property type="term" value="F:glycosyltransferase activity"/>
    <property type="evidence" value="ECO:0007669"/>
    <property type="project" value="UniProtKB-KW"/>
</dbReference>
<keyword evidence="4 16" id="KW-0328">Glycosyltransferase</keyword>
<dbReference type="InterPro" id="IPR024709">
    <property type="entry name" value="FucosylTrfase_pln"/>
</dbReference>
<evidence type="ECO:0000256" key="8">
    <source>
        <dbReference type="ARBA" id="ARBA00022989"/>
    </source>
</evidence>
<comment type="caution">
    <text evidence="16">The sequence shown here is derived from an EMBL/GenBank/DDBJ whole genome shotgun (WGS) entry which is preliminary data.</text>
</comment>
<keyword evidence="10" id="KW-0325">Glycoprotein</keyword>
<feature type="transmembrane region" description="Helical" evidence="15">
    <location>
        <begin position="81"/>
        <end position="106"/>
    </location>
</feature>
<dbReference type="FunFam" id="3.40.50.11350:FF:000011">
    <property type="entry name" value="O-fucosyltransferase 28"/>
    <property type="match status" value="1"/>
</dbReference>
<dbReference type="OMA" id="ECGHGHP"/>
<evidence type="ECO:0000256" key="11">
    <source>
        <dbReference type="ARBA" id="ARBA00023253"/>
    </source>
</evidence>
<accession>A0A0K9NHM2</accession>
<dbReference type="GO" id="GO:0006004">
    <property type="term" value="P:fucose metabolic process"/>
    <property type="evidence" value="ECO:0007669"/>
    <property type="project" value="UniProtKB-KW"/>
</dbReference>
<evidence type="ECO:0000256" key="12">
    <source>
        <dbReference type="ARBA" id="ARBA00023277"/>
    </source>
</evidence>
<feature type="region of interest" description="Disordered" evidence="14">
    <location>
        <begin position="123"/>
        <end position="156"/>
    </location>
</feature>
<comment type="subcellular location">
    <subcellularLocation>
        <location evidence="1">Membrane</location>
        <topology evidence="1">Single-pass type II membrane protein</topology>
    </subcellularLocation>
</comment>
<evidence type="ECO:0000313" key="16">
    <source>
        <dbReference type="EMBL" id="KMZ56103.1"/>
    </source>
</evidence>
<dbReference type="PANTHER" id="PTHR31741:SF4">
    <property type="entry name" value="O-FUCOSYLTRANSFERASE 28"/>
    <property type="match status" value="1"/>
</dbReference>
<dbReference type="Pfam" id="PF10250">
    <property type="entry name" value="O-FucT"/>
    <property type="match status" value="1"/>
</dbReference>
<keyword evidence="7" id="KW-0735">Signal-anchor</keyword>
<evidence type="ECO:0000256" key="13">
    <source>
        <dbReference type="ARBA" id="ARBA00030350"/>
    </source>
</evidence>
<dbReference type="GO" id="GO:0016020">
    <property type="term" value="C:membrane"/>
    <property type="evidence" value="ECO:0007669"/>
    <property type="project" value="UniProtKB-SubCell"/>
</dbReference>
<dbReference type="EMBL" id="LFYR01002227">
    <property type="protein sequence ID" value="KMZ56103.1"/>
    <property type="molecule type" value="Genomic_DNA"/>
</dbReference>
<evidence type="ECO:0000256" key="3">
    <source>
        <dbReference type="ARBA" id="ARBA00007737"/>
    </source>
</evidence>
<evidence type="ECO:0000256" key="1">
    <source>
        <dbReference type="ARBA" id="ARBA00004606"/>
    </source>
</evidence>
<dbReference type="AlphaFoldDB" id="A0A0K9NHM2"/>
<keyword evidence="8 15" id="KW-1133">Transmembrane helix</keyword>
<evidence type="ECO:0000256" key="14">
    <source>
        <dbReference type="SAM" id="MobiDB-lite"/>
    </source>
</evidence>
<dbReference type="CDD" id="cd11299">
    <property type="entry name" value="O-FucT_plant"/>
    <property type="match status" value="1"/>
</dbReference>
<evidence type="ECO:0000256" key="7">
    <source>
        <dbReference type="ARBA" id="ARBA00022968"/>
    </source>
</evidence>
<evidence type="ECO:0000256" key="4">
    <source>
        <dbReference type="ARBA" id="ARBA00022676"/>
    </source>
</evidence>
<protein>
    <recommendedName>
        <fullName evidence="13">O-fucosyltransferase family protein</fullName>
    </recommendedName>
</protein>
<dbReference type="Gene3D" id="3.40.50.11350">
    <property type="match status" value="1"/>
</dbReference>
<proteinExistence type="inferred from homology"/>
<dbReference type="PANTHER" id="PTHR31741">
    <property type="entry name" value="OS02G0726500 PROTEIN-RELATED"/>
    <property type="match status" value="1"/>
</dbReference>
<comment type="similarity">
    <text evidence="3">Belongs to the glycosyltransferase GT106 family.</text>
</comment>
<comment type="pathway">
    <text evidence="2">Glycan metabolism.</text>
</comment>
<evidence type="ECO:0000256" key="5">
    <source>
        <dbReference type="ARBA" id="ARBA00022679"/>
    </source>
</evidence>
<reference evidence="17" key="1">
    <citation type="journal article" date="2016" name="Nature">
        <title>The genome of the seagrass Zostera marina reveals angiosperm adaptation to the sea.</title>
        <authorList>
            <person name="Olsen J.L."/>
            <person name="Rouze P."/>
            <person name="Verhelst B."/>
            <person name="Lin Y.-C."/>
            <person name="Bayer T."/>
            <person name="Collen J."/>
            <person name="Dattolo E."/>
            <person name="De Paoli E."/>
            <person name="Dittami S."/>
            <person name="Maumus F."/>
            <person name="Michel G."/>
            <person name="Kersting A."/>
            <person name="Lauritano C."/>
            <person name="Lohaus R."/>
            <person name="Toepel M."/>
            <person name="Tonon T."/>
            <person name="Vanneste K."/>
            <person name="Amirebrahimi M."/>
            <person name="Brakel J."/>
            <person name="Bostroem C."/>
            <person name="Chovatia M."/>
            <person name="Grimwood J."/>
            <person name="Jenkins J.W."/>
            <person name="Jueterbock A."/>
            <person name="Mraz A."/>
            <person name="Stam W.T."/>
            <person name="Tice H."/>
            <person name="Bornberg-Bauer E."/>
            <person name="Green P.J."/>
            <person name="Pearson G.A."/>
            <person name="Procaccini G."/>
            <person name="Duarte C.M."/>
            <person name="Schmutz J."/>
            <person name="Reusch T.B.H."/>
            <person name="Van de Peer Y."/>
        </authorList>
    </citation>
    <scope>NUCLEOTIDE SEQUENCE [LARGE SCALE GENOMIC DNA]</scope>
    <source>
        <strain evidence="17">cv. Finnish</strain>
    </source>
</reference>
<feature type="compositionally biased region" description="Acidic residues" evidence="14">
    <location>
        <begin position="125"/>
        <end position="145"/>
    </location>
</feature>
<gene>
    <name evidence="16" type="ORF">ZOSMA_99G00330</name>
</gene>
<dbReference type="OrthoDB" id="2015856at2759"/>
<keyword evidence="17" id="KW-1185">Reference proteome</keyword>
<sequence length="588" mass="67926">MPTTSVCPKSNPTRRRIVDDIDRAIINVDIVVDDDYCSSIPPTMITTTKLDHQFHQTKRVTPPISSSSSRRCCFHGSRRRLVTLALLCLLLLTTFLRTPIMIMGGVSVRRKALEHQHLIQLQEEQSIEEEVDDDHEDDDSGDNYDGDGKDENASSDIIWTKKNEDRQYQKCIKRPRNRYRTVDSPTDGYLTVEANGGLNQMRMGICDMVAIAKLMNATLVLPFLDHDSFWTDPSEFKDIFDWKKFIDVLKDDIEVVEDLPPKLTSIKHYKRAPISWSKGTFYKVTMNKNLRKKKVVHFTHTDSRLANNGLPPSIQNLRCRANYEALKYTDEIEELGKKLIQRLRRSKQHYIGLHLRYEKDMLAFTGCNHNLNSTESTELNNMRYETDHWKEKDIDGEIKRLQGGCPMVPREAALFLKAMGYPSDTNIYIVAGDIYGGEKNLKDLKTEFPNVHTHSSLTTETEMNDFRMYQNRLAAVDYIVALESDVFMYTYDGNMAKAVQGHRKFEGFRLTINPNRFNFVRLIDRLDKGDINWEEFSTEVRKDHPYQRLGGAYARSPGLSPRYEENFYANPFPDCFCNLTDSSSVQTL</sequence>
<evidence type="ECO:0000256" key="9">
    <source>
        <dbReference type="ARBA" id="ARBA00023136"/>
    </source>
</evidence>
<keyword evidence="9 15" id="KW-0472">Membrane</keyword>
<evidence type="ECO:0000256" key="2">
    <source>
        <dbReference type="ARBA" id="ARBA00004881"/>
    </source>
</evidence>
<evidence type="ECO:0000256" key="10">
    <source>
        <dbReference type="ARBA" id="ARBA00023180"/>
    </source>
</evidence>
<dbReference type="InterPro" id="IPR019378">
    <property type="entry name" value="GDP-Fuc_O-FucTrfase"/>
</dbReference>
<organism evidence="16 17">
    <name type="scientific">Zostera marina</name>
    <name type="common">Eelgrass</name>
    <dbReference type="NCBI Taxonomy" id="29655"/>
    <lineage>
        <taxon>Eukaryota</taxon>
        <taxon>Viridiplantae</taxon>
        <taxon>Streptophyta</taxon>
        <taxon>Embryophyta</taxon>
        <taxon>Tracheophyta</taxon>
        <taxon>Spermatophyta</taxon>
        <taxon>Magnoliopsida</taxon>
        <taxon>Liliopsida</taxon>
        <taxon>Zosteraceae</taxon>
        <taxon>Zostera</taxon>
    </lineage>
</organism>
<keyword evidence="11" id="KW-0294">Fucose metabolism</keyword>